<proteinExistence type="predicted"/>
<evidence type="ECO:0000313" key="2">
    <source>
        <dbReference type="EMBL" id="OCK80570.1"/>
    </source>
</evidence>
<dbReference type="GO" id="GO:0050660">
    <property type="term" value="F:flavin adenine dinucleotide binding"/>
    <property type="evidence" value="ECO:0007669"/>
    <property type="project" value="TreeGrafter"/>
</dbReference>
<dbReference type="PRINTS" id="PR00419">
    <property type="entry name" value="ADXRDTASE"/>
</dbReference>
<dbReference type="GO" id="GO:0006338">
    <property type="term" value="P:chromatin remodeling"/>
    <property type="evidence" value="ECO:0007669"/>
    <property type="project" value="TreeGrafter"/>
</dbReference>
<dbReference type="AlphaFoldDB" id="A0A8E2JFC4"/>
<evidence type="ECO:0000259" key="1">
    <source>
        <dbReference type="Pfam" id="PF01593"/>
    </source>
</evidence>
<sequence length="581" mass="63896">MDARTHASNNRSVSQGMTRLQQDLFGSPHQQGFDTLNGDSSSMTCRVLPRGRIPHIGIIGAGVAGLRCADTLLQHGVKVTILEGRDRVGGRLCQSSQLGHLVDLGPNWIHGTDHNPIMDLAEETGTITSKWDGRHSIFDHLGQRISDETAGKLTELVWKVIEEAMEHSNSHSSSIPANQSLMDFFEERVKEMSLKMKGSANAEREMLLQVAEMWGAFVGSPIQKQSLKFFFLEECIDGENLFVAGTYDKILERIAAPALKKAEIKFGHKVTRISSTARDETPKITVDLVDREPMSFDEVVMTAPLGWLKGNQDAFVPSLPSRLVQAIKSISYGHLDKVYITFPSAFWDQPPKARNDSVVVPVAHNVSAPNVTATTAPLHQFSTPEPRVTSNYHFPGFSIWTSPEYASETNPLKWNQECVNLAALPSSTAHPTLLYYTFGPTSLHIASILRNSKSPSAAQAEILKFFEPYYSRLPYYTADSADCKPVAMLATGWANDELAGYGSYCNFQVGLERGDEDIEVMRKGMPERGVWLAGEHTAPFVALGTVTGAYWAGEGVARRIINSYGLGGIENGRKACYGMAE</sequence>
<dbReference type="EMBL" id="KV744954">
    <property type="protein sequence ID" value="OCK80570.1"/>
    <property type="molecule type" value="Genomic_DNA"/>
</dbReference>
<dbReference type="SUPFAM" id="SSF54373">
    <property type="entry name" value="FAD-linked reductases, C-terminal domain"/>
    <property type="match status" value="1"/>
</dbReference>
<dbReference type="Gene3D" id="3.90.660.10">
    <property type="match status" value="1"/>
</dbReference>
<gene>
    <name evidence="2" type="ORF">K432DRAFT_297393</name>
</gene>
<protein>
    <submittedName>
        <fullName evidence="2">Amine oxidase</fullName>
    </submittedName>
</protein>
<dbReference type="InterPro" id="IPR002937">
    <property type="entry name" value="Amino_oxidase"/>
</dbReference>
<keyword evidence="3" id="KW-1185">Reference proteome</keyword>
<dbReference type="PANTHER" id="PTHR10742:SF414">
    <property type="entry name" value="CONTAINING AMINE OXIDASE, PUTATIVE (AFU_ORTHOLOGUE AFUA_3G12150)-RELATED"/>
    <property type="match status" value="1"/>
</dbReference>
<dbReference type="GO" id="GO:0016491">
    <property type="term" value="F:oxidoreductase activity"/>
    <property type="evidence" value="ECO:0007669"/>
    <property type="project" value="InterPro"/>
</dbReference>
<dbReference type="SUPFAM" id="SSF51905">
    <property type="entry name" value="FAD/NAD(P)-binding domain"/>
    <property type="match status" value="1"/>
</dbReference>
<dbReference type="Proteomes" id="UP000250266">
    <property type="component" value="Unassembled WGS sequence"/>
</dbReference>
<dbReference type="Pfam" id="PF01593">
    <property type="entry name" value="Amino_oxidase"/>
    <property type="match status" value="1"/>
</dbReference>
<reference evidence="2 3" key="1">
    <citation type="journal article" date="2016" name="Nat. Commun.">
        <title>Ectomycorrhizal ecology is imprinted in the genome of the dominant symbiotic fungus Cenococcum geophilum.</title>
        <authorList>
            <consortium name="DOE Joint Genome Institute"/>
            <person name="Peter M."/>
            <person name="Kohler A."/>
            <person name="Ohm R.A."/>
            <person name="Kuo A."/>
            <person name="Krutzmann J."/>
            <person name="Morin E."/>
            <person name="Arend M."/>
            <person name="Barry K.W."/>
            <person name="Binder M."/>
            <person name="Choi C."/>
            <person name="Clum A."/>
            <person name="Copeland A."/>
            <person name="Grisel N."/>
            <person name="Haridas S."/>
            <person name="Kipfer T."/>
            <person name="LaButti K."/>
            <person name="Lindquist E."/>
            <person name="Lipzen A."/>
            <person name="Maire R."/>
            <person name="Meier B."/>
            <person name="Mihaltcheva S."/>
            <person name="Molinier V."/>
            <person name="Murat C."/>
            <person name="Poggeler S."/>
            <person name="Quandt C.A."/>
            <person name="Sperisen C."/>
            <person name="Tritt A."/>
            <person name="Tisserant E."/>
            <person name="Crous P.W."/>
            <person name="Henrissat B."/>
            <person name="Nehls U."/>
            <person name="Egli S."/>
            <person name="Spatafora J.W."/>
            <person name="Grigoriev I.V."/>
            <person name="Martin F.M."/>
        </authorList>
    </citation>
    <scope>NUCLEOTIDE SEQUENCE [LARGE SCALE GENOMIC DNA]</scope>
    <source>
        <strain evidence="2 3">CBS 459.81</strain>
    </source>
</reference>
<name>A0A8E2JFC4_9PEZI</name>
<organism evidence="2 3">
    <name type="scientific">Lepidopterella palustris CBS 459.81</name>
    <dbReference type="NCBI Taxonomy" id="1314670"/>
    <lineage>
        <taxon>Eukaryota</taxon>
        <taxon>Fungi</taxon>
        <taxon>Dikarya</taxon>
        <taxon>Ascomycota</taxon>
        <taxon>Pezizomycotina</taxon>
        <taxon>Dothideomycetes</taxon>
        <taxon>Pleosporomycetidae</taxon>
        <taxon>Mytilinidiales</taxon>
        <taxon>Argynnaceae</taxon>
        <taxon>Lepidopterella</taxon>
    </lineage>
</organism>
<dbReference type="Gene3D" id="3.50.50.60">
    <property type="entry name" value="FAD/NAD(P)-binding domain"/>
    <property type="match status" value="1"/>
</dbReference>
<dbReference type="InterPro" id="IPR036188">
    <property type="entry name" value="FAD/NAD-bd_sf"/>
</dbReference>
<dbReference type="GO" id="GO:0003682">
    <property type="term" value="F:chromatin binding"/>
    <property type="evidence" value="ECO:0007669"/>
    <property type="project" value="TreeGrafter"/>
</dbReference>
<dbReference type="PANTHER" id="PTHR10742">
    <property type="entry name" value="FLAVIN MONOAMINE OXIDASE"/>
    <property type="match status" value="1"/>
</dbReference>
<dbReference type="OrthoDB" id="5046242at2759"/>
<feature type="domain" description="Amine oxidase" evidence="1">
    <location>
        <begin position="63"/>
        <end position="561"/>
    </location>
</feature>
<dbReference type="InterPro" id="IPR050281">
    <property type="entry name" value="Flavin_monoamine_oxidase"/>
</dbReference>
<accession>A0A8E2JFC4</accession>
<evidence type="ECO:0000313" key="3">
    <source>
        <dbReference type="Proteomes" id="UP000250266"/>
    </source>
</evidence>